<dbReference type="PANTHER" id="PTHR48104:SF30">
    <property type="entry name" value="METACASPASE-1"/>
    <property type="match status" value="1"/>
</dbReference>
<dbReference type="GO" id="GO:0006508">
    <property type="term" value="P:proteolysis"/>
    <property type="evidence" value="ECO:0007669"/>
    <property type="project" value="InterPro"/>
</dbReference>
<dbReference type="PANTHER" id="PTHR48104">
    <property type="entry name" value="METACASPASE-4"/>
    <property type="match status" value="1"/>
</dbReference>
<reference evidence="2" key="1">
    <citation type="submission" date="2019-08" db="EMBL/GenBank/DDBJ databases">
        <authorList>
            <person name="Kucharzyk K."/>
            <person name="Murdoch R.W."/>
            <person name="Higgins S."/>
            <person name="Loffler F."/>
        </authorList>
    </citation>
    <scope>NUCLEOTIDE SEQUENCE</scope>
</reference>
<dbReference type="GO" id="GO:0004197">
    <property type="term" value="F:cysteine-type endopeptidase activity"/>
    <property type="evidence" value="ECO:0007669"/>
    <property type="project" value="InterPro"/>
</dbReference>
<protein>
    <recommendedName>
        <fullName evidence="1">Peptidase C14 caspase domain-containing protein</fullName>
    </recommendedName>
</protein>
<dbReference type="Gene3D" id="3.40.50.1460">
    <property type="match status" value="1"/>
</dbReference>
<dbReference type="Pfam" id="PF00656">
    <property type="entry name" value="Peptidase_C14"/>
    <property type="match status" value="1"/>
</dbReference>
<comment type="caution">
    <text evidence="2">The sequence shown here is derived from an EMBL/GenBank/DDBJ whole genome shotgun (WGS) entry which is preliminary data.</text>
</comment>
<dbReference type="EMBL" id="VSSQ01000332">
    <property type="protein sequence ID" value="MPL91549.1"/>
    <property type="molecule type" value="Genomic_DNA"/>
</dbReference>
<feature type="domain" description="Peptidase C14 caspase" evidence="1">
    <location>
        <begin position="38"/>
        <end position="301"/>
    </location>
</feature>
<dbReference type="InterPro" id="IPR011600">
    <property type="entry name" value="Pept_C14_caspase"/>
</dbReference>
<accession>A0A644VJH4</accession>
<dbReference type="AlphaFoldDB" id="A0A644VJH4"/>
<dbReference type="GO" id="GO:0005737">
    <property type="term" value="C:cytoplasm"/>
    <property type="evidence" value="ECO:0007669"/>
    <property type="project" value="TreeGrafter"/>
</dbReference>
<gene>
    <name evidence="2" type="ORF">SDC9_37624</name>
</gene>
<evidence type="ECO:0000259" key="1">
    <source>
        <dbReference type="Pfam" id="PF00656"/>
    </source>
</evidence>
<dbReference type="InterPro" id="IPR029030">
    <property type="entry name" value="Caspase-like_dom_sf"/>
</dbReference>
<dbReference type="SUPFAM" id="SSF52129">
    <property type="entry name" value="Caspase-like"/>
    <property type="match status" value="1"/>
</dbReference>
<organism evidence="2">
    <name type="scientific">bioreactor metagenome</name>
    <dbReference type="NCBI Taxonomy" id="1076179"/>
    <lineage>
        <taxon>unclassified sequences</taxon>
        <taxon>metagenomes</taxon>
        <taxon>ecological metagenomes</taxon>
    </lineage>
</organism>
<proteinExistence type="predicted"/>
<evidence type="ECO:0000313" key="2">
    <source>
        <dbReference type="EMBL" id="MPL91549.1"/>
    </source>
</evidence>
<sequence length="305" mass="35422">MIKVKSKKKFRDINLFMKNFMIFLCFFLTVVNLYSQNKIALIVGISKYPKNSDWSFINGSNDIKLLNPVLKNKSFETIILENEQATKKNIIKELREIEHKAIKGDIVLIHFSTHGQQVIDKNFDETDKLDEAIIPYDAKKYYCKNKYEGENHLRDDELNVLLNYIRVKIGDKGVLIVTADACHSATITRGEQENDNPIRGTSIIFGSTRFIPSQNGRIKKSEKNVYLPIEKNKSNYTIISACQEHQQNFEIKVDNKFYGVLSYSIFQVLNNSINFNPITFHKEISSTLKRYTRNQTPKIETTYRN</sequence>
<name>A0A644VJH4_9ZZZZ</name>
<dbReference type="InterPro" id="IPR050452">
    <property type="entry name" value="Metacaspase"/>
</dbReference>